<feature type="transmembrane region" description="Helical" evidence="1">
    <location>
        <begin position="237"/>
        <end position="258"/>
    </location>
</feature>
<feature type="transmembrane region" description="Helical" evidence="1">
    <location>
        <begin position="185"/>
        <end position="208"/>
    </location>
</feature>
<feature type="transmembrane region" description="Helical" evidence="1">
    <location>
        <begin position="270"/>
        <end position="292"/>
    </location>
</feature>
<proteinExistence type="predicted"/>
<keyword evidence="1" id="KW-0472">Membrane</keyword>
<evidence type="ECO:0000313" key="3">
    <source>
        <dbReference type="Proteomes" id="UP001283361"/>
    </source>
</evidence>
<name>A0AAE0Y203_9GAST</name>
<evidence type="ECO:0000313" key="2">
    <source>
        <dbReference type="EMBL" id="KAK3730090.1"/>
    </source>
</evidence>
<dbReference type="EMBL" id="JAWDGP010007095">
    <property type="protein sequence ID" value="KAK3730090.1"/>
    <property type="molecule type" value="Genomic_DNA"/>
</dbReference>
<accession>A0AAE0Y203</accession>
<sequence>MANNSTDIPWSWEIEEEISKPWTILMATSIVFVIAGVSINWWLVASIVTSRDLRARQRHQLTCSIGILHLFYDIFVSTIDIVILYHFQHQEYPFNCHLLTYTIILRIIISDLLVVTLACAFLGQVLGIDPASKLRTLQLTVARAALLAFPWVFAGIVGPLSVIRISKKMLGCFTTNELKYHMMEMAFTISPLSVATLIIALVVVLICARFGRGRITAHGDMGVQLILGSGPEMDNSLAIIGAVLVCAARETCIFVLWVKREDLDVLGSLLKVSELLVESCSCILLPLMFLFLQDLRQRIKGLTRGREISHRNLKQNEAGYKKDYCDQVKKEMAEGKSDTSSYARIHEADADSIEVSNLRVGDKIFTDPILLYEDEKVKDEVSRILHLAEIPSNHDQYTFVVTNSNGEQIWLTHEDFIGEKLNDLTGPINVEVLKFHQEPRGAPPNMDELHISRKQ</sequence>
<gene>
    <name evidence="2" type="ORF">RRG08_055156</name>
</gene>
<keyword evidence="1" id="KW-0812">Transmembrane</keyword>
<evidence type="ECO:0000256" key="1">
    <source>
        <dbReference type="SAM" id="Phobius"/>
    </source>
</evidence>
<keyword evidence="1" id="KW-1133">Transmembrane helix</keyword>
<organism evidence="2 3">
    <name type="scientific">Elysia crispata</name>
    <name type="common">lettuce slug</name>
    <dbReference type="NCBI Taxonomy" id="231223"/>
    <lineage>
        <taxon>Eukaryota</taxon>
        <taxon>Metazoa</taxon>
        <taxon>Spiralia</taxon>
        <taxon>Lophotrochozoa</taxon>
        <taxon>Mollusca</taxon>
        <taxon>Gastropoda</taxon>
        <taxon>Heterobranchia</taxon>
        <taxon>Euthyneura</taxon>
        <taxon>Panpulmonata</taxon>
        <taxon>Sacoglossa</taxon>
        <taxon>Placobranchoidea</taxon>
        <taxon>Plakobranchidae</taxon>
        <taxon>Elysia</taxon>
    </lineage>
</organism>
<dbReference type="Proteomes" id="UP001283361">
    <property type="component" value="Unassembled WGS sequence"/>
</dbReference>
<feature type="transmembrane region" description="Helical" evidence="1">
    <location>
        <begin position="22"/>
        <end position="44"/>
    </location>
</feature>
<comment type="caution">
    <text evidence="2">The sequence shown here is derived from an EMBL/GenBank/DDBJ whole genome shotgun (WGS) entry which is preliminary data.</text>
</comment>
<keyword evidence="3" id="KW-1185">Reference proteome</keyword>
<feature type="transmembrane region" description="Helical" evidence="1">
    <location>
        <begin position="99"/>
        <end position="123"/>
    </location>
</feature>
<feature type="transmembrane region" description="Helical" evidence="1">
    <location>
        <begin position="65"/>
        <end position="87"/>
    </location>
</feature>
<dbReference type="AlphaFoldDB" id="A0AAE0Y203"/>
<reference evidence="2" key="1">
    <citation type="journal article" date="2023" name="G3 (Bethesda)">
        <title>A reference genome for the long-term kleptoplast-retaining sea slug Elysia crispata morphotype clarki.</title>
        <authorList>
            <person name="Eastman K.E."/>
            <person name="Pendleton A.L."/>
            <person name="Shaikh M.A."/>
            <person name="Suttiyut T."/>
            <person name="Ogas R."/>
            <person name="Tomko P."/>
            <person name="Gavelis G."/>
            <person name="Widhalm J.R."/>
            <person name="Wisecaver J.H."/>
        </authorList>
    </citation>
    <scope>NUCLEOTIDE SEQUENCE</scope>
    <source>
        <strain evidence="2">ECLA1</strain>
    </source>
</reference>
<feature type="transmembrane region" description="Helical" evidence="1">
    <location>
        <begin position="144"/>
        <end position="165"/>
    </location>
</feature>
<protein>
    <submittedName>
        <fullName evidence="2">Uncharacterized protein</fullName>
    </submittedName>
</protein>